<evidence type="ECO:0000259" key="1">
    <source>
        <dbReference type="Pfam" id="PF12776"/>
    </source>
</evidence>
<dbReference type="AlphaFoldDB" id="A0A3N4JUA8"/>
<accession>A0A3N4JUA8</accession>
<dbReference type="InterPro" id="IPR024752">
    <property type="entry name" value="Myb/SANT-like_dom"/>
</dbReference>
<evidence type="ECO:0000313" key="3">
    <source>
        <dbReference type="Proteomes" id="UP000276215"/>
    </source>
</evidence>
<dbReference type="STRING" id="1336337.A0A3N4JUA8"/>
<reference evidence="2 3" key="1">
    <citation type="journal article" date="2018" name="Nat. Ecol. Evol.">
        <title>Pezizomycetes genomes reveal the molecular basis of ectomycorrhizal truffle lifestyle.</title>
        <authorList>
            <person name="Murat C."/>
            <person name="Payen T."/>
            <person name="Noel B."/>
            <person name="Kuo A."/>
            <person name="Morin E."/>
            <person name="Chen J."/>
            <person name="Kohler A."/>
            <person name="Krizsan K."/>
            <person name="Balestrini R."/>
            <person name="Da Silva C."/>
            <person name="Montanini B."/>
            <person name="Hainaut M."/>
            <person name="Levati E."/>
            <person name="Barry K.W."/>
            <person name="Belfiori B."/>
            <person name="Cichocki N."/>
            <person name="Clum A."/>
            <person name="Dockter R.B."/>
            <person name="Fauchery L."/>
            <person name="Guy J."/>
            <person name="Iotti M."/>
            <person name="Le Tacon F."/>
            <person name="Lindquist E.A."/>
            <person name="Lipzen A."/>
            <person name="Malagnac F."/>
            <person name="Mello A."/>
            <person name="Molinier V."/>
            <person name="Miyauchi S."/>
            <person name="Poulain J."/>
            <person name="Riccioni C."/>
            <person name="Rubini A."/>
            <person name="Sitrit Y."/>
            <person name="Splivallo R."/>
            <person name="Traeger S."/>
            <person name="Wang M."/>
            <person name="Zifcakova L."/>
            <person name="Wipf D."/>
            <person name="Zambonelli A."/>
            <person name="Paolocci F."/>
            <person name="Nowrousian M."/>
            <person name="Ottonello S."/>
            <person name="Baldrian P."/>
            <person name="Spatafora J.W."/>
            <person name="Henrissat B."/>
            <person name="Nagy L.G."/>
            <person name="Aury J.M."/>
            <person name="Wincker P."/>
            <person name="Grigoriev I.V."/>
            <person name="Bonfante P."/>
            <person name="Martin F.M."/>
        </authorList>
    </citation>
    <scope>NUCLEOTIDE SEQUENCE [LARGE SCALE GENOMIC DNA]</scope>
    <source>
        <strain evidence="2 3">120613-1</strain>
    </source>
</reference>
<gene>
    <name evidence="2" type="ORF">L873DRAFT_564162</name>
</gene>
<dbReference type="EMBL" id="ML120370">
    <property type="protein sequence ID" value="RPB01934.1"/>
    <property type="molecule type" value="Genomic_DNA"/>
</dbReference>
<dbReference type="PANTHER" id="PTHR46929:SF3">
    <property type="entry name" value="MYB_SANT-LIKE DOMAIN-CONTAINING PROTEIN"/>
    <property type="match status" value="1"/>
</dbReference>
<dbReference type="Proteomes" id="UP000276215">
    <property type="component" value="Unassembled WGS sequence"/>
</dbReference>
<sequence>MKQKWKSFTHLLNSSCFGWDSNANIITASDSVWSNYLKNFPKAAKFKHYSLKNYHVLDEIFCGTSAAGSRAIMSFSSQLGAHNKHPIDSDELVENAVSSHVEDSTLPDEILGSDANLDWYKGVISYIIHQ</sequence>
<evidence type="ECO:0000313" key="2">
    <source>
        <dbReference type="EMBL" id="RPB01934.1"/>
    </source>
</evidence>
<dbReference type="Pfam" id="PF12776">
    <property type="entry name" value="Myb_DNA-bind_3"/>
    <property type="match status" value="1"/>
</dbReference>
<feature type="domain" description="Myb/SANT-like" evidence="1">
    <location>
        <begin position="1"/>
        <end position="36"/>
    </location>
</feature>
<proteinExistence type="predicted"/>
<dbReference type="PANTHER" id="PTHR46929">
    <property type="entry name" value="EXPRESSED PROTEIN"/>
    <property type="match status" value="1"/>
</dbReference>
<organism evidence="2 3">
    <name type="scientific">Choiromyces venosus 120613-1</name>
    <dbReference type="NCBI Taxonomy" id="1336337"/>
    <lineage>
        <taxon>Eukaryota</taxon>
        <taxon>Fungi</taxon>
        <taxon>Dikarya</taxon>
        <taxon>Ascomycota</taxon>
        <taxon>Pezizomycotina</taxon>
        <taxon>Pezizomycetes</taxon>
        <taxon>Pezizales</taxon>
        <taxon>Tuberaceae</taxon>
        <taxon>Choiromyces</taxon>
    </lineage>
</organism>
<keyword evidence="3" id="KW-1185">Reference proteome</keyword>
<name>A0A3N4JUA8_9PEZI</name>
<protein>
    <recommendedName>
        <fullName evidence="1">Myb/SANT-like domain-containing protein</fullName>
    </recommendedName>
</protein>
<dbReference type="OrthoDB" id="3366674at2759"/>